<organism evidence="2 3">
    <name type="scientific">Streptomyces plicatus</name>
    <dbReference type="NCBI Taxonomy" id="1922"/>
    <lineage>
        <taxon>Bacteria</taxon>
        <taxon>Bacillati</taxon>
        <taxon>Actinomycetota</taxon>
        <taxon>Actinomycetes</taxon>
        <taxon>Kitasatosporales</taxon>
        <taxon>Streptomycetaceae</taxon>
        <taxon>Streptomyces</taxon>
        <taxon>Streptomyces rochei group</taxon>
    </lineage>
</organism>
<reference evidence="3" key="1">
    <citation type="journal article" date="2019" name="Int. J. Syst. Evol. Microbiol.">
        <title>The Global Catalogue of Microorganisms (GCM) 10K type strain sequencing project: providing services to taxonomists for standard genome sequencing and annotation.</title>
        <authorList>
            <consortium name="The Broad Institute Genomics Platform"/>
            <consortium name="The Broad Institute Genome Sequencing Center for Infectious Disease"/>
            <person name="Wu L."/>
            <person name="Ma J."/>
        </authorList>
    </citation>
    <scope>NUCLEOTIDE SEQUENCE [LARGE SCALE GENOMIC DNA]</scope>
    <source>
        <strain evidence="3">JCM 4504</strain>
    </source>
</reference>
<gene>
    <name evidence="2" type="ORF">ACFQFF_30375</name>
</gene>
<comment type="caution">
    <text evidence="2">The sequence shown here is derived from an EMBL/GenBank/DDBJ whole genome shotgun (WGS) entry which is preliminary data.</text>
</comment>
<proteinExistence type="predicted"/>
<keyword evidence="1" id="KW-0472">Membrane</keyword>
<keyword evidence="1" id="KW-0812">Transmembrane</keyword>
<dbReference type="Proteomes" id="UP001596321">
    <property type="component" value="Unassembled WGS sequence"/>
</dbReference>
<feature type="transmembrane region" description="Helical" evidence="1">
    <location>
        <begin position="121"/>
        <end position="139"/>
    </location>
</feature>
<accession>A0ABW1Y5A8</accession>
<evidence type="ECO:0000313" key="2">
    <source>
        <dbReference type="EMBL" id="MFC6505651.1"/>
    </source>
</evidence>
<evidence type="ECO:0000313" key="3">
    <source>
        <dbReference type="Proteomes" id="UP001596321"/>
    </source>
</evidence>
<dbReference type="InterPro" id="IPR046300">
    <property type="entry name" value="DUF6415"/>
</dbReference>
<name>A0ABW1Y5A8_STRPL</name>
<dbReference type="EMBL" id="JBHSUW010000001">
    <property type="protein sequence ID" value="MFC6505651.1"/>
    <property type="molecule type" value="Genomic_DNA"/>
</dbReference>
<dbReference type="RefSeq" id="WP_260612002.1">
    <property type="nucleotide sequence ID" value="NZ_BMUJ01000029.1"/>
</dbReference>
<keyword evidence="3" id="KW-1185">Reference proteome</keyword>
<evidence type="ECO:0000256" key="1">
    <source>
        <dbReference type="SAM" id="Phobius"/>
    </source>
</evidence>
<sequence>MGVSGSVQQRDRTVAATEAVALVLDETSPLPESASDVEELAQRLRGHISQLGVVVPPGTTALRSAQQLASEGVPDSYIPSRVYLVKLAEATQALVAAVLAHGVVPVQTVCRRRWWKPRINVLRGVVFAVALACLVWAASVPRA</sequence>
<protein>
    <submittedName>
        <fullName evidence="2">DUF6415 family natural product biosynthesis protein</fullName>
    </submittedName>
</protein>
<keyword evidence="1" id="KW-1133">Transmembrane helix</keyword>
<dbReference type="Pfam" id="PF19979">
    <property type="entry name" value="DUF6415"/>
    <property type="match status" value="1"/>
</dbReference>